<reference evidence="3" key="1">
    <citation type="journal article" date="2021" name="Front. Microbiol.">
        <title>Comprehensive Comparative Genomics and Phenotyping of Methylobacterium Species.</title>
        <authorList>
            <person name="Alessa O."/>
            <person name="Ogura Y."/>
            <person name="Fujitani Y."/>
            <person name="Takami H."/>
            <person name="Hayashi T."/>
            <person name="Sahin N."/>
            <person name="Tani A."/>
        </authorList>
    </citation>
    <scope>NUCLEOTIDE SEQUENCE</scope>
    <source>
        <strain evidence="3">DSM 17168</strain>
    </source>
</reference>
<dbReference type="EMBL" id="BPQQ01000022">
    <property type="protein sequence ID" value="GJE00059.1"/>
    <property type="molecule type" value="Genomic_DNA"/>
</dbReference>
<reference evidence="3" key="2">
    <citation type="submission" date="2021-08" db="EMBL/GenBank/DDBJ databases">
        <authorList>
            <person name="Tani A."/>
            <person name="Ola A."/>
            <person name="Ogura Y."/>
            <person name="Katsura K."/>
            <person name="Hayashi T."/>
        </authorList>
    </citation>
    <scope>NUCLEOTIDE SEQUENCE</scope>
    <source>
        <strain evidence="3">DSM 17168</strain>
    </source>
</reference>
<evidence type="ECO:0000313" key="3">
    <source>
        <dbReference type="EMBL" id="GJE00059.1"/>
    </source>
</evidence>
<evidence type="ECO:0000313" key="4">
    <source>
        <dbReference type="Proteomes" id="UP001055153"/>
    </source>
</evidence>
<keyword evidence="2" id="KW-0812">Transmembrane</keyword>
<comment type="caution">
    <text evidence="3">The sequence shown here is derived from an EMBL/GenBank/DDBJ whole genome shotgun (WGS) entry which is preliminary data.</text>
</comment>
<dbReference type="Proteomes" id="UP001055153">
    <property type="component" value="Unassembled WGS sequence"/>
</dbReference>
<keyword evidence="4" id="KW-1185">Reference proteome</keyword>
<evidence type="ECO:0000256" key="1">
    <source>
        <dbReference type="SAM" id="MobiDB-lite"/>
    </source>
</evidence>
<protein>
    <submittedName>
        <fullName evidence="3">Uncharacterized protein</fullName>
    </submittedName>
</protein>
<organism evidence="3 4">
    <name type="scientific">Methylobacterium isbiliense</name>
    <dbReference type="NCBI Taxonomy" id="315478"/>
    <lineage>
        <taxon>Bacteria</taxon>
        <taxon>Pseudomonadati</taxon>
        <taxon>Pseudomonadota</taxon>
        <taxon>Alphaproteobacteria</taxon>
        <taxon>Hyphomicrobiales</taxon>
        <taxon>Methylobacteriaceae</taxon>
        <taxon>Methylobacterium</taxon>
    </lineage>
</organism>
<evidence type="ECO:0000256" key="2">
    <source>
        <dbReference type="SAM" id="Phobius"/>
    </source>
</evidence>
<feature type="region of interest" description="Disordered" evidence="1">
    <location>
        <begin position="31"/>
        <end position="60"/>
    </location>
</feature>
<feature type="transmembrane region" description="Helical" evidence="2">
    <location>
        <begin position="6"/>
        <end position="23"/>
    </location>
</feature>
<accession>A0ABQ4SAQ2</accession>
<name>A0ABQ4SAQ2_9HYPH</name>
<dbReference type="RefSeq" id="WP_238234938.1">
    <property type="nucleotide sequence ID" value="NZ_BPQQ01000022.1"/>
</dbReference>
<keyword evidence="2" id="KW-1133">Transmembrane helix</keyword>
<gene>
    <name evidence="3" type="ORF">GMJLKIPL_1977</name>
</gene>
<keyword evidence="2" id="KW-0472">Membrane</keyword>
<sequence>MIPIEILVMTSGAVGAIAIVVAARPGRRRLALRGSRPPGAGLGDTGAPRGAGAEPPLPRH</sequence>
<proteinExistence type="predicted"/>